<evidence type="ECO:0000256" key="2">
    <source>
        <dbReference type="SAM" id="Phobius"/>
    </source>
</evidence>
<dbReference type="InterPro" id="IPR019734">
    <property type="entry name" value="TPR_rpt"/>
</dbReference>
<dbReference type="PANTHER" id="PTHR23082:SF0">
    <property type="entry name" value="GENERAL TRANSCRIPTION FACTOR 3C POLYPEPTIDE 3"/>
    <property type="match status" value="1"/>
</dbReference>
<comment type="caution">
    <text evidence="3">The sequence shown here is derived from an EMBL/GenBank/DDBJ whole genome shotgun (WGS) entry which is preliminary data.</text>
</comment>
<protein>
    <submittedName>
        <fullName evidence="3">Tetratricopeptide (TPR) repeat protein</fullName>
    </submittedName>
</protein>
<reference evidence="3 4" key="1">
    <citation type="submission" date="2020-08" db="EMBL/GenBank/DDBJ databases">
        <title>Genomic Encyclopedia of Type Strains, Phase IV (KMG-IV): sequencing the most valuable type-strain genomes for metagenomic binning, comparative biology and taxonomic classification.</title>
        <authorList>
            <person name="Goeker M."/>
        </authorList>
    </citation>
    <scope>NUCLEOTIDE SEQUENCE [LARGE SCALE GENOMIC DNA]</scope>
    <source>
        <strain evidence="3 4">DSM 23562</strain>
    </source>
</reference>
<dbReference type="Proteomes" id="UP000520814">
    <property type="component" value="Unassembled WGS sequence"/>
</dbReference>
<accession>A0A7W9W7H8</accession>
<gene>
    <name evidence="3" type="ORF">HNQ39_002433</name>
</gene>
<keyword evidence="2" id="KW-1133">Transmembrane helix</keyword>
<dbReference type="SMART" id="SM00028">
    <property type="entry name" value="TPR"/>
    <property type="match status" value="2"/>
</dbReference>
<keyword evidence="2" id="KW-0812">Transmembrane</keyword>
<sequence>MEDEINALLSRANLARVRGNLAEAETICHTAIELDPTSADAQSLLGDLFLAQEKHDEALHCYSLATELKPGNASFREKRDKAVQTRHSRLLAAQQAQVQAPKPPPAAPVAEKKPPRPRWLIAILVGVGGIVMLLLGIWLGTTLAHRNDLVPIKTPATVGREN</sequence>
<keyword evidence="4" id="KW-1185">Reference proteome</keyword>
<feature type="transmembrane region" description="Helical" evidence="2">
    <location>
        <begin position="119"/>
        <end position="139"/>
    </location>
</feature>
<evidence type="ECO:0000313" key="3">
    <source>
        <dbReference type="EMBL" id="MBB6050642.1"/>
    </source>
</evidence>
<evidence type="ECO:0000313" key="4">
    <source>
        <dbReference type="Proteomes" id="UP000520814"/>
    </source>
</evidence>
<dbReference type="SUPFAM" id="SSF48452">
    <property type="entry name" value="TPR-like"/>
    <property type="match status" value="1"/>
</dbReference>
<keyword evidence="1" id="KW-0802">TPR repeat</keyword>
<feature type="repeat" description="TPR" evidence="1">
    <location>
        <begin position="39"/>
        <end position="72"/>
    </location>
</feature>
<proteinExistence type="predicted"/>
<name>A0A7W9W7H8_ARMRO</name>
<organism evidence="3 4">
    <name type="scientific">Armatimonas rosea</name>
    <dbReference type="NCBI Taxonomy" id="685828"/>
    <lineage>
        <taxon>Bacteria</taxon>
        <taxon>Bacillati</taxon>
        <taxon>Armatimonadota</taxon>
        <taxon>Armatimonadia</taxon>
        <taxon>Armatimonadales</taxon>
        <taxon>Armatimonadaceae</taxon>
        <taxon>Armatimonas</taxon>
    </lineage>
</organism>
<dbReference type="GO" id="GO:0000127">
    <property type="term" value="C:transcription factor TFIIIC complex"/>
    <property type="evidence" value="ECO:0007669"/>
    <property type="project" value="TreeGrafter"/>
</dbReference>
<dbReference type="GO" id="GO:0006383">
    <property type="term" value="P:transcription by RNA polymerase III"/>
    <property type="evidence" value="ECO:0007669"/>
    <property type="project" value="InterPro"/>
</dbReference>
<dbReference type="PROSITE" id="PS50005">
    <property type="entry name" value="TPR"/>
    <property type="match status" value="1"/>
</dbReference>
<dbReference type="AlphaFoldDB" id="A0A7W9W7H8"/>
<dbReference type="Gene3D" id="1.25.40.10">
    <property type="entry name" value="Tetratricopeptide repeat domain"/>
    <property type="match status" value="1"/>
</dbReference>
<dbReference type="InterPro" id="IPR011990">
    <property type="entry name" value="TPR-like_helical_dom_sf"/>
</dbReference>
<evidence type="ECO:0000256" key="1">
    <source>
        <dbReference type="PROSITE-ProRule" id="PRU00339"/>
    </source>
</evidence>
<dbReference type="Pfam" id="PF14559">
    <property type="entry name" value="TPR_19"/>
    <property type="match status" value="1"/>
</dbReference>
<dbReference type="EMBL" id="JACHGW010000002">
    <property type="protein sequence ID" value="MBB6050642.1"/>
    <property type="molecule type" value="Genomic_DNA"/>
</dbReference>
<dbReference type="InterPro" id="IPR039340">
    <property type="entry name" value="Tfc4/TFIIIC-102/Sfc4"/>
</dbReference>
<keyword evidence="2" id="KW-0472">Membrane</keyword>
<dbReference type="PANTHER" id="PTHR23082">
    <property type="entry name" value="TRANSCRIPTION INITIATION FACTOR IIIC TFIIIC , POLYPEPTIDE 3-RELATED"/>
    <property type="match status" value="1"/>
</dbReference>
<dbReference type="RefSeq" id="WP_184195986.1">
    <property type="nucleotide sequence ID" value="NZ_JACHGW010000002.1"/>
</dbReference>